<feature type="transmembrane region" description="Helical" evidence="1">
    <location>
        <begin position="162"/>
        <end position="181"/>
    </location>
</feature>
<dbReference type="Proteomes" id="UP000013525">
    <property type="component" value="Unassembled WGS sequence"/>
</dbReference>
<reference evidence="2 3" key="1">
    <citation type="journal article" date="2013" name="Genome Announc.">
        <title>Draft Genome Sequence of Rhodococcus rhodnii Strain LMG5362, a Symbiont of Rhodnius prolixus (Hemiptera, Reduviidae, Triatominae), the Principle Vector of Trypanosoma cruzi.</title>
        <authorList>
            <person name="Pachebat J.A."/>
            <person name="van Keulen G."/>
            <person name="Whitten M.M."/>
            <person name="Girdwood S."/>
            <person name="Del Sol R."/>
            <person name="Dyson P.J."/>
            <person name="Facey P.D."/>
        </authorList>
    </citation>
    <scope>NUCLEOTIDE SEQUENCE [LARGE SCALE GENOMIC DNA]</scope>
    <source>
        <strain evidence="2 3">LMG 5362</strain>
    </source>
</reference>
<accession>R7WN49</accession>
<keyword evidence="1" id="KW-1133">Transmembrane helix</keyword>
<evidence type="ECO:0000256" key="1">
    <source>
        <dbReference type="SAM" id="Phobius"/>
    </source>
</evidence>
<sequence length="486" mass="52847">MLRTQPEKTTVRELALRWAIIVALGLVAFWQTDVNIWQSMLAGTGVAYLFAVPLLCAVAAIGVAARRPPGLPIHDRQTDIIVGILVLLLSLGVQYLLIPRFRYYYLLLHLDHIALWLFVGGACILLFGLRATTSFWRVGLLALLLTPSLYVVAAALLGGGALGNGLVMALAAAFALAAGAARGWREGVAVFLVTFAAACAILVPLVIAFQPLALPIAQLVPSLTAAIAVGVFLFLWHRRGDIKVPLRRGIRPPSTSGVRRRVVVVAVAAVALAVAPLPTVSFPEPPPGPVWAGATTLAVPDGWTQQSITDYDWPRRYFGPGASFTRQGIVANEPSPAWDDQGRRREIKVDVLTVPVAGSLVVEPIQFTYDLQRARRSDALEVDIGHGITARMFTVVDDKLLLTWTTMYFTWIRDDRHAQRVSLVSVDNHDPGSPFPEPRPSQASLLRDSLSVLFRGTASIENETPVFKDGGMMQSVARSLVQEQPW</sequence>
<feature type="transmembrane region" description="Helical" evidence="1">
    <location>
        <begin position="77"/>
        <end position="97"/>
    </location>
</feature>
<feature type="transmembrane region" description="Helical" evidence="1">
    <location>
        <begin position="103"/>
        <end position="128"/>
    </location>
</feature>
<feature type="transmembrane region" description="Helical" evidence="1">
    <location>
        <begin position="36"/>
        <end position="65"/>
    </location>
</feature>
<evidence type="ECO:0000313" key="2">
    <source>
        <dbReference type="EMBL" id="EOM76727.1"/>
    </source>
</evidence>
<feature type="transmembrane region" description="Helical" evidence="1">
    <location>
        <begin position="14"/>
        <end position="30"/>
    </location>
</feature>
<keyword evidence="3" id="KW-1185">Reference proteome</keyword>
<dbReference type="PATRIC" id="fig|1273125.3.peg.1782"/>
<dbReference type="EMBL" id="APMY01000060">
    <property type="protein sequence ID" value="EOM76727.1"/>
    <property type="molecule type" value="Genomic_DNA"/>
</dbReference>
<feature type="transmembrane region" description="Helical" evidence="1">
    <location>
        <begin position="188"/>
        <end position="210"/>
    </location>
</feature>
<keyword evidence="1" id="KW-0472">Membrane</keyword>
<organism evidence="2 3">
    <name type="scientific">Rhodococcus rhodnii LMG 5362</name>
    <dbReference type="NCBI Taxonomy" id="1273125"/>
    <lineage>
        <taxon>Bacteria</taxon>
        <taxon>Bacillati</taxon>
        <taxon>Actinomycetota</taxon>
        <taxon>Actinomycetes</taxon>
        <taxon>Mycobacteriales</taxon>
        <taxon>Nocardiaceae</taxon>
        <taxon>Rhodococcus</taxon>
    </lineage>
</organism>
<feature type="transmembrane region" description="Helical" evidence="1">
    <location>
        <begin position="216"/>
        <end position="237"/>
    </location>
</feature>
<protein>
    <submittedName>
        <fullName evidence="2">Uncharacterized protein</fullName>
    </submittedName>
</protein>
<proteinExistence type="predicted"/>
<evidence type="ECO:0000313" key="3">
    <source>
        <dbReference type="Proteomes" id="UP000013525"/>
    </source>
</evidence>
<comment type="caution">
    <text evidence="2">The sequence shown here is derived from an EMBL/GenBank/DDBJ whole genome shotgun (WGS) entry which is preliminary data.</text>
</comment>
<dbReference type="AlphaFoldDB" id="R7WN49"/>
<name>R7WN49_9NOCA</name>
<gene>
    <name evidence="2" type="ORF">Rrhod_1846</name>
</gene>
<feature type="transmembrane region" description="Helical" evidence="1">
    <location>
        <begin position="135"/>
        <end position="156"/>
    </location>
</feature>
<feature type="transmembrane region" description="Helical" evidence="1">
    <location>
        <begin position="258"/>
        <end position="277"/>
    </location>
</feature>
<dbReference type="eggNOG" id="ENOG5033RZU">
    <property type="taxonomic scope" value="Bacteria"/>
</dbReference>
<dbReference type="RefSeq" id="WP_010837908.1">
    <property type="nucleotide sequence ID" value="NZ_APMY01000060.1"/>
</dbReference>
<keyword evidence="1" id="KW-0812">Transmembrane</keyword>